<dbReference type="RefSeq" id="WP_184859355.1">
    <property type="nucleotide sequence ID" value="NZ_BAAAWY010000008.1"/>
</dbReference>
<accession>A0A7W9KCJ2</accession>
<feature type="chain" id="PRO_5038409458" evidence="2">
    <location>
        <begin position="20"/>
        <end position="167"/>
    </location>
</feature>
<dbReference type="Proteomes" id="UP000585638">
    <property type="component" value="Unassembled WGS sequence"/>
</dbReference>
<evidence type="ECO:0000256" key="2">
    <source>
        <dbReference type="SAM" id="SignalP"/>
    </source>
</evidence>
<comment type="caution">
    <text evidence="3">The sequence shown here is derived from an EMBL/GenBank/DDBJ whole genome shotgun (WGS) entry which is preliminary data.</text>
</comment>
<feature type="region of interest" description="Disordered" evidence="1">
    <location>
        <begin position="135"/>
        <end position="167"/>
    </location>
</feature>
<feature type="compositionally biased region" description="Low complexity" evidence="1">
    <location>
        <begin position="135"/>
        <end position="153"/>
    </location>
</feature>
<protein>
    <submittedName>
        <fullName evidence="3">DNA-binding ferritin-like protein</fullName>
    </submittedName>
</protein>
<sequence length="167" mass="16885">MLKHLSAVLAAVLAGAVLAAIGFSVATAESATNPTTAQQITQIRDRLDAAARNNDAAAAQAAVNDLGPVLAGVHRDLDRGLVPPGTASPLAAAEKQTADLKTALAQKDGIFDSIKQMIQKLVEQLKQLLQQIFGGSTTPTTTTTTTTSPTKPTTPTPGGGAAPAPIG</sequence>
<keyword evidence="3" id="KW-0238">DNA-binding</keyword>
<reference evidence="3 4" key="1">
    <citation type="submission" date="2020-08" db="EMBL/GenBank/DDBJ databases">
        <title>Sequencing the genomes of 1000 actinobacteria strains.</title>
        <authorList>
            <person name="Klenk H.-P."/>
        </authorList>
    </citation>
    <scope>NUCLEOTIDE SEQUENCE [LARGE SCALE GENOMIC DNA]</scope>
    <source>
        <strain evidence="3 4">DSM 43851</strain>
    </source>
</reference>
<name>A0A7W9KCJ2_9PSEU</name>
<evidence type="ECO:0000313" key="4">
    <source>
        <dbReference type="Proteomes" id="UP000585638"/>
    </source>
</evidence>
<dbReference type="EMBL" id="JACHIR010000001">
    <property type="protein sequence ID" value="MBB5890100.1"/>
    <property type="molecule type" value="Genomic_DNA"/>
</dbReference>
<dbReference type="AlphaFoldDB" id="A0A7W9KCJ2"/>
<gene>
    <name evidence="3" type="ORF">BJ998_001296</name>
</gene>
<evidence type="ECO:0000313" key="3">
    <source>
        <dbReference type="EMBL" id="MBB5890100.1"/>
    </source>
</evidence>
<feature type="signal peptide" evidence="2">
    <location>
        <begin position="1"/>
        <end position="19"/>
    </location>
</feature>
<keyword evidence="4" id="KW-1185">Reference proteome</keyword>
<dbReference type="GO" id="GO:0003677">
    <property type="term" value="F:DNA binding"/>
    <property type="evidence" value="ECO:0007669"/>
    <property type="project" value="UniProtKB-KW"/>
</dbReference>
<organism evidence="3 4">
    <name type="scientific">Kutzneria kofuensis</name>
    <dbReference type="NCBI Taxonomy" id="103725"/>
    <lineage>
        <taxon>Bacteria</taxon>
        <taxon>Bacillati</taxon>
        <taxon>Actinomycetota</taxon>
        <taxon>Actinomycetes</taxon>
        <taxon>Pseudonocardiales</taxon>
        <taxon>Pseudonocardiaceae</taxon>
        <taxon>Kutzneria</taxon>
    </lineage>
</organism>
<evidence type="ECO:0000256" key="1">
    <source>
        <dbReference type="SAM" id="MobiDB-lite"/>
    </source>
</evidence>
<proteinExistence type="predicted"/>
<keyword evidence="2" id="KW-0732">Signal</keyword>